<accession>A0A1M7NLN5</accession>
<evidence type="ECO:0000313" key="2">
    <source>
        <dbReference type="Proteomes" id="UP000184280"/>
    </source>
</evidence>
<sequence>MSKRRSNATRVFRKAKSFPAWYVDEFEIPSSKNKYVLFYYASNMGEIEHPQYVHFCVVSNDNNRYVIKGMQIKHKASAESEALWLPQIHSYTSHFLQRYSERFLHNEKLSANEIAGMYFLRNPQPLLISINEEINRNFQKYGEFNNGVRVDDGFCFAQTGIFCEKDIDKNKAADGMLIVYRTFLNLLDMSDAQREAINKVCLESIKRCKEEF</sequence>
<reference evidence="1 2" key="1">
    <citation type="submission" date="2016-11" db="EMBL/GenBank/DDBJ databases">
        <authorList>
            <person name="Jaros S."/>
            <person name="Januszkiewicz K."/>
            <person name="Wedrychowicz H."/>
        </authorList>
    </citation>
    <scope>NUCLEOTIDE SEQUENCE [LARGE SCALE GENOMIC DNA]</scope>
    <source>
        <strain evidence="1 2">BPI-34</strain>
    </source>
</reference>
<proteinExistence type="predicted"/>
<protein>
    <submittedName>
        <fullName evidence="1">Uncharacterized protein</fullName>
    </submittedName>
</protein>
<dbReference type="Proteomes" id="UP000184280">
    <property type="component" value="Unassembled WGS sequence"/>
</dbReference>
<evidence type="ECO:0000313" key="1">
    <source>
        <dbReference type="EMBL" id="SHN04641.1"/>
    </source>
</evidence>
<gene>
    <name evidence="1" type="ORF">SAMN04488494_0102</name>
</gene>
<dbReference type="AlphaFoldDB" id="A0A1M7NLN5"/>
<dbReference type="EMBL" id="FRCJ01000010">
    <property type="protein sequence ID" value="SHN04641.1"/>
    <property type="molecule type" value="Genomic_DNA"/>
</dbReference>
<organism evidence="1 2">
    <name type="scientific">Xylanibacter ruminicola</name>
    <name type="common">Prevotella ruminicola</name>
    <dbReference type="NCBI Taxonomy" id="839"/>
    <lineage>
        <taxon>Bacteria</taxon>
        <taxon>Pseudomonadati</taxon>
        <taxon>Bacteroidota</taxon>
        <taxon>Bacteroidia</taxon>
        <taxon>Bacteroidales</taxon>
        <taxon>Prevotellaceae</taxon>
        <taxon>Xylanibacter</taxon>
    </lineage>
</organism>
<name>A0A1M7NLN5_XYLRU</name>